<proteinExistence type="inferred from homology"/>
<dbReference type="PROSITE" id="PS50025">
    <property type="entry name" value="LAM_G_DOMAIN"/>
    <property type="match status" value="4"/>
</dbReference>
<dbReference type="EMBL" id="JAJSOF020000037">
    <property type="protein sequence ID" value="KAJ4428197.1"/>
    <property type="molecule type" value="Genomic_DNA"/>
</dbReference>
<evidence type="ECO:0000259" key="13">
    <source>
        <dbReference type="PROSITE" id="PS50022"/>
    </source>
</evidence>
<dbReference type="SMART" id="SM00181">
    <property type="entry name" value="EGF"/>
    <property type="match status" value="2"/>
</dbReference>
<dbReference type="PANTHER" id="PTHR15036">
    <property type="entry name" value="PIKACHURIN-LIKE PROTEIN"/>
    <property type="match status" value="1"/>
</dbReference>
<keyword evidence="9 12" id="KW-0472">Membrane</keyword>
<evidence type="ECO:0000256" key="2">
    <source>
        <dbReference type="ARBA" id="ARBA00004479"/>
    </source>
</evidence>
<feature type="domain" description="EGF-like" evidence="15">
    <location>
        <begin position="1047"/>
        <end position="1083"/>
    </location>
</feature>
<evidence type="ECO:0000313" key="16">
    <source>
        <dbReference type="EMBL" id="KAJ4428197.1"/>
    </source>
</evidence>
<keyword evidence="5 12" id="KW-0812">Transmembrane</keyword>
<comment type="caution">
    <text evidence="16">The sequence shown here is derived from an EMBL/GenBank/DDBJ whole genome shotgun (WGS) entry which is preliminary data.</text>
</comment>
<dbReference type="Gene3D" id="2.10.25.10">
    <property type="entry name" value="Laminin"/>
    <property type="match status" value="1"/>
</dbReference>
<feature type="domain" description="Laminin G" evidence="14">
    <location>
        <begin position="880"/>
        <end position="1046"/>
    </location>
</feature>
<dbReference type="InterPro" id="IPR001791">
    <property type="entry name" value="Laminin_G"/>
</dbReference>
<dbReference type="CDD" id="cd00054">
    <property type="entry name" value="EGF_CA"/>
    <property type="match status" value="1"/>
</dbReference>
<dbReference type="SMART" id="SM00294">
    <property type="entry name" value="4.1m"/>
    <property type="match status" value="1"/>
</dbReference>
<evidence type="ECO:0000259" key="14">
    <source>
        <dbReference type="PROSITE" id="PS50025"/>
    </source>
</evidence>
<dbReference type="Pfam" id="PF02210">
    <property type="entry name" value="Laminin_G_2"/>
    <property type="match status" value="4"/>
</dbReference>
<comment type="similarity">
    <text evidence="3">Belongs to the neurexin family.</text>
</comment>
<feature type="domain" description="F5/8 type C" evidence="13">
    <location>
        <begin position="1"/>
        <end position="92"/>
    </location>
</feature>
<feature type="transmembrane region" description="Helical" evidence="12">
    <location>
        <begin position="1303"/>
        <end position="1328"/>
    </location>
</feature>
<evidence type="ECO:0008006" key="18">
    <source>
        <dbReference type="Google" id="ProtNLM"/>
    </source>
</evidence>
<dbReference type="InterPro" id="IPR000742">
    <property type="entry name" value="EGF"/>
</dbReference>
<evidence type="ECO:0000256" key="12">
    <source>
        <dbReference type="SAM" id="Phobius"/>
    </source>
</evidence>
<reference evidence="16 17" key="1">
    <citation type="journal article" date="2022" name="Allergy">
        <title>Genome assembly and annotation of Periplaneta americana reveal a comprehensive cockroach allergen profile.</title>
        <authorList>
            <person name="Wang L."/>
            <person name="Xiong Q."/>
            <person name="Saelim N."/>
            <person name="Wang L."/>
            <person name="Nong W."/>
            <person name="Wan A.T."/>
            <person name="Shi M."/>
            <person name="Liu X."/>
            <person name="Cao Q."/>
            <person name="Hui J.H.L."/>
            <person name="Sookrung N."/>
            <person name="Leung T.F."/>
            <person name="Tungtrongchitr A."/>
            <person name="Tsui S.K.W."/>
        </authorList>
    </citation>
    <scope>NUCLEOTIDE SEQUENCE [LARGE SCALE GENOMIC DNA]</scope>
    <source>
        <strain evidence="16">PWHHKU_190912</strain>
    </source>
</reference>
<dbReference type="InterPro" id="IPR000421">
    <property type="entry name" value="FA58C"/>
</dbReference>
<dbReference type="Pfam" id="PF00754">
    <property type="entry name" value="F5_F8_type_C"/>
    <property type="match status" value="2"/>
</dbReference>
<feature type="domain" description="Laminin G" evidence="14">
    <location>
        <begin position="429"/>
        <end position="597"/>
    </location>
</feature>
<gene>
    <name evidence="16" type="ORF">ANN_24212</name>
</gene>
<feature type="domain" description="Laminin G" evidence="14">
    <location>
        <begin position="243"/>
        <end position="423"/>
    </location>
</feature>
<dbReference type="PROSITE" id="PS01286">
    <property type="entry name" value="FA58C_2"/>
    <property type="match status" value="1"/>
</dbReference>
<name>A0ABQ8S2U3_PERAM</name>
<dbReference type="Gene3D" id="2.60.120.1000">
    <property type="match status" value="1"/>
</dbReference>
<evidence type="ECO:0000256" key="5">
    <source>
        <dbReference type="ARBA" id="ARBA00022692"/>
    </source>
</evidence>
<dbReference type="SUPFAM" id="SSF49899">
    <property type="entry name" value="Concanavalin A-like lectins/glucanases"/>
    <property type="match status" value="4"/>
</dbReference>
<dbReference type="InterPro" id="IPR050372">
    <property type="entry name" value="Neurexin-related_CASP"/>
</dbReference>
<evidence type="ECO:0000256" key="8">
    <source>
        <dbReference type="ARBA" id="ARBA00022989"/>
    </source>
</evidence>
<evidence type="ECO:0000256" key="1">
    <source>
        <dbReference type="ARBA" id="ARBA00004282"/>
    </source>
</evidence>
<comment type="subcellular location">
    <subcellularLocation>
        <location evidence="1">Cell junction</location>
    </subcellularLocation>
    <subcellularLocation>
        <location evidence="2">Membrane</location>
        <topology evidence="2">Single-pass type I membrane protein</topology>
    </subcellularLocation>
</comment>
<dbReference type="PROSITE" id="PS50022">
    <property type="entry name" value="FA58C_3"/>
    <property type="match status" value="2"/>
</dbReference>
<evidence type="ECO:0000256" key="9">
    <source>
        <dbReference type="ARBA" id="ARBA00023136"/>
    </source>
</evidence>
<feature type="domain" description="F5/8 type C" evidence="13">
    <location>
        <begin position="132"/>
        <end position="239"/>
    </location>
</feature>
<keyword evidence="10" id="KW-1015">Disulfide bond</keyword>
<dbReference type="CDD" id="cd00110">
    <property type="entry name" value="LamG"/>
    <property type="match status" value="4"/>
</dbReference>
<dbReference type="SMART" id="SM00282">
    <property type="entry name" value="LamG"/>
    <property type="match status" value="4"/>
</dbReference>
<evidence type="ECO:0000256" key="3">
    <source>
        <dbReference type="ARBA" id="ARBA00010241"/>
    </source>
</evidence>
<protein>
    <recommendedName>
        <fullName evidence="18">Neurexin-4</fullName>
    </recommendedName>
</protein>
<dbReference type="SMART" id="SM00231">
    <property type="entry name" value="FA58C"/>
    <property type="match status" value="1"/>
</dbReference>
<dbReference type="Proteomes" id="UP001148838">
    <property type="component" value="Unassembled WGS sequence"/>
</dbReference>
<dbReference type="PROSITE" id="PS50026">
    <property type="entry name" value="EGF_3"/>
    <property type="match status" value="2"/>
</dbReference>
<keyword evidence="8 12" id="KW-1133">Transmembrane helix</keyword>
<keyword evidence="7" id="KW-0965">Cell junction</keyword>
<dbReference type="InterPro" id="IPR013320">
    <property type="entry name" value="ConA-like_dom_sf"/>
</dbReference>
<sequence>MLAHVGLGDNAWTASSSDFDQYLIVDLGNVRNVTRIATQGRRHSSEYVMEYSISYGTNGLDYADYKEPGGNTKVSASAKGGGNIVDIEVQNPANWLFFVWCTTLVLLIVGSDAMNNVSKVSTLVFLFAGSLAWSPKDNTYNHYLTINLDDRKEIRSIATQGRSGTSEFVTEYVVLYSDDGEGWKTYASSDGEAEMFKGNVNGDGVKKNMFEVPIIAQWIRINPTRWRDRISLRMELYGCDYRAENLYFNGSALVKWDLMRDPISATRESIKFRFKTNVANGVLMYSRGTQGDYIALQLRDNRMLLNIDLGAGVMTSLSVGSLLDDNIWHDVVISRNRKDIMFSVDRVQIIGKIKGEFYRLNLNRGFYIGGVPNKQDGLIVTQNFTGCMENLYLNTTNVIGSVKEATSYGESYLYERVNTLFSCPEPQIIPVTFLTSNSYAKLRGYEGVKSLNVSFSFRTYEGDGLLLYHRFSTDGHVKLFLEDGKIKVELLTARNPKALLDNYEEVFNDGKWHQVILTVGHNYLVLNVDERPMKTVRMLSMMTGSTYYIAGTPPEVLKVRGFVGCMRVISIDGNYKLPTDWKEDEYCCANSVVFDTCQMTDRCNPNPCKHSGICKQNSMEFFCDCSNTGYSGAVCHTSLNPLSCTAYKNTNAVNQRAELKIDVDGSGPLRPFPVLCEFYGENWTWCSVCKVGCGCLMLTGSVLSVAADGRVLTVLGHHNEDPTPVDGFQEPGSFVQDIMYDADMDQIEALINRSTTCQQRLRYECKQSRLFNSPAPEGNFNPSSWWVSRYNQRMDYWGGSLPGSRKCECGILGKCVDSTKWCNCDSGLDSWLEDSGDITQKEHLPVKQLRFGDTGSPLDDKEGRYTLGPLMCEGDDLFNNVVTFRITDAAIAIPTFDMAHSGDIYFEFKTTVENAVIIHSKGPTDYIKISIIGGNQLQFQYQAGSGPLGVSVDTSYRLADNNWHSVSVERNRKEARIVVDGALKAEVREPPGPVRALHLTSDLFVGASVDYRDGYVGCIRALLLNGQLVDLRSHAKRGLYGVSLGCTGRCDSSPCLNNGTCLEGFDSFKCDCRWTAFKGPICADEIGVNMQPESIIKYDFMGSWRSTIAENIRVGFTTTNPKGFLLGFSSNISGEYLTIMISNSGHLRVVFDFGFERQELIFPEKHFGLGQYHDVRITRKNSGATLIMQVDNYEAKEFTFDIKASADAQFNNIQYMYIGRNETMTEGFIGCVSRVEFDDIYPLKLLFQENGPANVRSLGKHPLTEDYCGVEPVTHPPDIVETRPPPVVDDEKLRQIYQRTDSAILGGILAIIFLALVIMAILIGRYLARHKGEYLTQEDKGAETALDPDSAVVRSTTGHQVQKKREWFI</sequence>
<comment type="caution">
    <text evidence="11">Lacks conserved residue(s) required for the propagation of feature annotation.</text>
</comment>
<keyword evidence="6" id="KW-0732">Signal</keyword>
<dbReference type="CDD" id="cd00057">
    <property type="entry name" value="FA58C"/>
    <property type="match status" value="1"/>
</dbReference>
<feature type="domain" description="Laminin G" evidence="14">
    <location>
        <begin position="1085"/>
        <end position="1268"/>
    </location>
</feature>
<evidence type="ECO:0000259" key="15">
    <source>
        <dbReference type="PROSITE" id="PS50026"/>
    </source>
</evidence>
<dbReference type="PANTHER" id="PTHR15036:SF91">
    <property type="entry name" value="NEUREXIN-4"/>
    <property type="match status" value="1"/>
</dbReference>
<evidence type="ECO:0000256" key="4">
    <source>
        <dbReference type="ARBA" id="ARBA00022536"/>
    </source>
</evidence>
<evidence type="ECO:0000256" key="7">
    <source>
        <dbReference type="ARBA" id="ARBA00022949"/>
    </source>
</evidence>
<dbReference type="PROSITE" id="PS01285">
    <property type="entry name" value="FA58C_1"/>
    <property type="match status" value="2"/>
</dbReference>
<evidence type="ECO:0000256" key="10">
    <source>
        <dbReference type="ARBA" id="ARBA00023157"/>
    </source>
</evidence>
<keyword evidence="4 11" id="KW-0245">EGF-like domain</keyword>
<dbReference type="Gene3D" id="2.60.120.260">
    <property type="entry name" value="Galactose-binding domain-like"/>
    <property type="match status" value="2"/>
</dbReference>
<organism evidence="16 17">
    <name type="scientific">Periplaneta americana</name>
    <name type="common">American cockroach</name>
    <name type="synonym">Blatta americana</name>
    <dbReference type="NCBI Taxonomy" id="6978"/>
    <lineage>
        <taxon>Eukaryota</taxon>
        <taxon>Metazoa</taxon>
        <taxon>Ecdysozoa</taxon>
        <taxon>Arthropoda</taxon>
        <taxon>Hexapoda</taxon>
        <taxon>Insecta</taxon>
        <taxon>Pterygota</taxon>
        <taxon>Neoptera</taxon>
        <taxon>Polyneoptera</taxon>
        <taxon>Dictyoptera</taxon>
        <taxon>Blattodea</taxon>
        <taxon>Blattoidea</taxon>
        <taxon>Blattidae</taxon>
        <taxon>Blattinae</taxon>
        <taxon>Periplaneta</taxon>
    </lineage>
</organism>
<dbReference type="Gene3D" id="2.60.120.200">
    <property type="match status" value="4"/>
</dbReference>
<accession>A0ABQ8S2U3</accession>
<evidence type="ECO:0000313" key="17">
    <source>
        <dbReference type="Proteomes" id="UP001148838"/>
    </source>
</evidence>
<evidence type="ECO:0000256" key="6">
    <source>
        <dbReference type="ARBA" id="ARBA00022729"/>
    </source>
</evidence>
<keyword evidence="17" id="KW-1185">Reference proteome</keyword>
<evidence type="ECO:0000256" key="11">
    <source>
        <dbReference type="PROSITE-ProRule" id="PRU00076"/>
    </source>
</evidence>
<dbReference type="SUPFAM" id="SSF49785">
    <property type="entry name" value="Galactose-binding domain-like"/>
    <property type="match status" value="2"/>
</dbReference>
<feature type="domain" description="EGF-like" evidence="15">
    <location>
        <begin position="599"/>
        <end position="636"/>
    </location>
</feature>
<dbReference type="InterPro" id="IPR008979">
    <property type="entry name" value="Galactose-bd-like_sf"/>
</dbReference>
<dbReference type="InterPro" id="IPR003585">
    <property type="entry name" value="Neurexin-like"/>
</dbReference>